<dbReference type="SMART" id="SM00487">
    <property type="entry name" value="DEXDc"/>
    <property type="match status" value="1"/>
</dbReference>
<dbReference type="PANTHER" id="PTHR18934:SF145">
    <property type="entry name" value="ATP-DEPENDENT RNA HELICASE DHX57-RELATED"/>
    <property type="match status" value="1"/>
</dbReference>
<dbReference type="GO" id="GO:0004386">
    <property type="term" value="F:helicase activity"/>
    <property type="evidence" value="ECO:0007669"/>
    <property type="project" value="TreeGrafter"/>
</dbReference>
<keyword evidence="1" id="KW-0472">Membrane</keyword>
<keyword evidence="3" id="KW-1185">Reference proteome</keyword>
<evidence type="ECO:0000313" key="3">
    <source>
        <dbReference type="Proteomes" id="UP000887578"/>
    </source>
</evidence>
<sequence length="517" mass="57855">MANRGGVIEGAFHFDEMFQEYVPTVSTAFTLNRNDLKDLVCSPFYEVSGPALREAIKSGCAIIYVTGNPGCGKTSTVSYIIHEVRPDVKVVIEQPRRYLAEKAAEFAGHPRAVFVHGISNNIKDATSETCVVFYTPGLGRALLEGVQPENVVAVFDEFHLANLSTLRCFRYCLKMGIQCIVMSATPHPNELQRLHEYYNAQVEEGQRAEFPVSSVHFERESKFNVQYNFIDEGTGFCYTADWTRAKPMDYVEYIREKMINRVIVCLNDVLRRNIRGKILIFCAELAVMKRLRDLLNAPSNAHLVNGKKVWIFHSTYNTGSFKPEGEDIIITYNGLQDGLTIPNATVCIQTCTSRITSGFNLHRIDRLQTVPSSSVDLILQSGRVGRDRIGYVYSIQSPGSYNALRNAAPTYFNVENIDSDAEFVQGCHEGDELFHAQDFYGNHIKMETFGDLQISLTADGAISAITGRHTVLAQLIGIFSYLSVPAAKLVWWSIFFGVESYGILLAAIISRRALRNS</sequence>
<evidence type="ECO:0000256" key="1">
    <source>
        <dbReference type="SAM" id="Phobius"/>
    </source>
</evidence>
<feature type="transmembrane region" description="Helical" evidence="1">
    <location>
        <begin position="489"/>
        <end position="509"/>
    </location>
</feature>
<reference evidence="4" key="1">
    <citation type="submission" date="2022-11" db="UniProtKB">
        <authorList>
            <consortium name="WormBaseParasite"/>
        </authorList>
    </citation>
    <scope>IDENTIFICATION</scope>
</reference>
<keyword evidence="1" id="KW-0812">Transmembrane</keyword>
<evidence type="ECO:0000259" key="2">
    <source>
        <dbReference type="PROSITE" id="PS51192"/>
    </source>
</evidence>
<dbReference type="WBParaSite" id="PDA_v2.g30118.t1">
    <property type="protein sequence ID" value="PDA_v2.g30118.t1"/>
    <property type="gene ID" value="PDA_v2.g30118"/>
</dbReference>
<dbReference type="AlphaFoldDB" id="A0A914QKB7"/>
<protein>
    <submittedName>
        <fullName evidence="4">Helicase ATP-binding domain-containing protein</fullName>
    </submittedName>
</protein>
<organism evidence="3 4">
    <name type="scientific">Panagrolaimus davidi</name>
    <dbReference type="NCBI Taxonomy" id="227884"/>
    <lineage>
        <taxon>Eukaryota</taxon>
        <taxon>Metazoa</taxon>
        <taxon>Ecdysozoa</taxon>
        <taxon>Nematoda</taxon>
        <taxon>Chromadorea</taxon>
        <taxon>Rhabditida</taxon>
        <taxon>Tylenchina</taxon>
        <taxon>Panagrolaimomorpha</taxon>
        <taxon>Panagrolaimoidea</taxon>
        <taxon>Panagrolaimidae</taxon>
        <taxon>Panagrolaimus</taxon>
    </lineage>
</organism>
<dbReference type="Gene3D" id="3.40.50.300">
    <property type="entry name" value="P-loop containing nucleotide triphosphate hydrolases"/>
    <property type="match status" value="2"/>
</dbReference>
<dbReference type="InterPro" id="IPR014001">
    <property type="entry name" value="Helicase_ATP-bd"/>
</dbReference>
<evidence type="ECO:0000313" key="4">
    <source>
        <dbReference type="WBParaSite" id="PDA_v2.g30118.t1"/>
    </source>
</evidence>
<dbReference type="PANTHER" id="PTHR18934">
    <property type="entry name" value="ATP-DEPENDENT RNA HELICASE"/>
    <property type="match status" value="1"/>
</dbReference>
<dbReference type="Proteomes" id="UP000887578">
    <property type="component" value="Unplaced"/>
</dbReference>
<dbReference type="SUPFAM" id="SSF52540">
    <property type="entry name" value="P-loop containing nucleoside triphosphate hydrolases"/>
    <property type="match status" value="1"/>
</dbReference>
<dbReference type="GO" id="GO:0003723">
    <property type="term" value="F:RNA binding"/>
    <property type="evidence" value="ECO:0007669"/>
    <property type="project" value="TreeGrafter"/>
</dbReference>
<dbReference type="PROSITE" id="PS51192">
    <property type="entry name" value="HELICASE_ATP_BIND_1"/>
    <property type="match status" value="1"/>
</dbReference>
<feature type="domain" description="Helicase ATP-binding" evidence="2">
    <location>
        <begin position="54"/>
        <end position="204"/>
    </location>
</feature>
<accession>A0A914QKB7</accession>
<name>A0A914QKB7_9BILA</name>
<keyword evidence="1" id="KW-1133">Transmembrane helix</keyword>
<proteinExistence type="predicted"/>
<dbReference type="InterPro" id="IPR027417">
    <property type="entry name" value="P-loop_NTPase"/>
</dbReference>